<dbReference type="RefSeq" id="WP_193523264.1">
    <property type="nucleotide sequence ID" value="NZ_JABASA010000006.1"/>
</dbReference>
<dbReference type="Pfam" id="PF00583">
    <property type="entry name" value="Acetyltransf_1"/>
    <property type="match status" value="1"/>
</dbReference>
<reference evidence="2 3" key="1">
    <citation type="submission" date="2020-04" db="EMBL/GenBank/DDBJ databases">
        <title>MicrobeNet Type strains.</title>
        <authorList>
            <person name="Nicholson A.C."/>
        </authorList>
    </citation>
    <scope>NUCLEOTIDE SEQUENCE [LARGE SCALE GENOMIC DNA]</scope>
    <source>
        <strain evidence="2 3">DSM 22768</strain>
    </source>
</reference>
<organism evidence="2 3">
    <name type="scientific">Streptococcus ratti</name>
    <dbReference type="NCBI Taxonomy" id="1341"/>
    <lineage>
        <taxon>Bacteria</taxon>
        <taxon>Bacillati</taxon>
        <taxon>Bacillota</taxon>
        <taxon>Bacilli</taxon>
        <taxon>Lactobacillales</taxon>
        <taxon>Streptococcaceae</taxon>
        <taxon>Streptococcus</taxon>
    </lineage>
</organism>
<sequence>MIEQEVIVREVLPEDAASLAAALKQLTKETDFITRDEDSPHMNAQEMSEFIEQKSQSFNEICLVAKVGDNVVGILMVSAHSHNRINHIGDIFLAVLKDYWGYGIGQLLMEAAIDWAEHCSVIRRLELTVQQRNAKAVHIYEKFGFEIEGIKKRGAKTKNGEFLDVYLMGKLID</sequence>
<evidence type="ECO:0000313" key="2">
    <source>
        <dbReference type="EMBL" id="NMD48839.1"/>
    </source>
</evidence>
<dbReference type="CDD" id="cd04301">
    <property type="entry name" value="NAT_SF"/>
    <property type="match status" value="1"/>
</dbReference>
<comment type="caution">
    <text evidence="2">The sequence shown here is derived from an EMBL/GenBank/DDBJ whole genome shotgun (WGS) entry which is preliminary data.</text>
</comment>
<proteinExistence type="predicted"/>
<dbReference type="EMBL" id="JABASA010000006">
    <property type="protein sequence ID" value="NMD48839.1"/>
    <property type="molecule type" value="Genomic_DNA"/>
</dbReference>
<protein>
    <submittedName>
        <fullName evidence="2">GNAT family N-acetyltransferase</fullName>
    </submittedName>
</protein>
<dbReference type="Gene3D" id="3.40.630.30">
    <property type="match status" value="1"/>
</dbReference>
<dbReference type="AlphaFoldDB" id="A0A7X9LDI4"/>
<dbReference type="Proteomes" id="UP000532121">
    <property type="component" value="Unassembled WGS sequence"/>
</dbReference>
<dbReference type="GO" id="GO:0016747">
    <property type="term" value="F:acyltransferase activity, transferring groups other than amino-acyl groups"/>
    <property type="evidence" value="ECO:0007669"/>
    <property type="project" value="InterPro"/>
</dbReference>
<evidence type="ECO:0000313" key="3">
    <source>
        <dbReference type="Proteomes" id="UP000532121"/>
    </source>
</evidence>
<gene>
    <name evidence="2" type="ORF">HHO37_03910</name>
</gene>
<dbReference type="PROSITE" id="PS51186">
    <property type="entry name" value="GNAT"/>
    <property type="match status" value="1"/>
</dbReference>
<dbReference type="PANTHER" id="PTHR43415">
    <property type="entry name" value="SPERMIDINE N(1)-ACETYLTRANSFERASE"/>
    <property type="match status" value="1"/>
</dbReference>
<name>A0A7X9LDI4_STRRT</name>
<evidence type="ECO:0000259" key="1">
    <source>
        <dbReference type="PROSITE" id="PS51186"/>
    </source>
</evidence>
<feature type="domain" description="N-acetyltransferase" evidence="1">
    <location>
        <begin position="6"/>
        <end position="173"/>
    </location>
</feature>
<dbReference type="InterPro" id="IPR000182">
    <property type="entry name" value="GNAT_dom"/>
</dbReference>
<accession>A0A7X9LDI4</accession>
<dbReference type="PANTHER" id="PTHR43415:SF3">
    <property type="entry name" value="GNAT-FAMILY ACETYLTRANSFERASE"/>
    <property type="match status" value="1"/>
</dbReference>
<dbReference type="SUPFAM" id="SSF55729">
    <property type="entry name" value="Acyl-CoA N-acyltransferases (Nat)"/>
    <property type="match status" value="1"/>
</dbReference>
<dbReference type="InterPro" id="IPR016181">
    <property type="entry name" value="Acyl_CoA_acyltransferase"/>
</dbReference>